<dbReference type="SMART" id="SM00564">
    <property type="entry name" value="PQQ"/>
    <property type="match status" value="3"/>
</dbReference>
<comment type="subunit">
    <text evidence="3">Component of the ER membrane protein complex (EMC).</text>
</comment>
<keyword evidence="8" id="KW-1133">Transmembrane helix</keyword>
<dbReference type="OrthoDB" id="28092at2759"/>
<dbReference type="GO" id="GO:0072546">
    <property type="term" value="C:EMC complex"/>
    <property type="evidence" value="ECO:0007669"/>
    <property type="project" value="InterPro"/>
</dbReference>
<name>A0A9P6QKP7_9FUNG</name>
<comment type="caution">
    <text evidence="14">The sequence shown here is derived from an EMBL/GenBank/DDBJ whole genome shotgun (WGS) entry which is preliminary data.</text>
</comment>
<feature type="signal peptide" evidence="11">
    <location>
        <begin position="1"/>
        <end position="27"/>
    </location>
</feature>
<organism evidence="14 15">
    <name type="scientific">Actinomortierella ambigua</name>
    <dbReference type="NCBI Taxonomy" id="1343610"/>
    <lineage>
        <taxon>Eukaryota</taxon>
        <taxon>Fungi</taxon>
        <taxon>Fungi incertae sedis</taxon>
        <taxon>Mucoromycota</taxon>
        <taxon>Mortierellomycotina</taxon>
        <taxon>Mortierellomycetes</taxon>
        <taxon>Mortierellales</taxon>
        <taxon>Mortierellaceae</taxon>
        <taxon>Actinomortierella</taxon>
    </lineage>
</organism>
<evidence type="ECO:0000256" key="5">
    <source>
        <dbReference type="ARBA" id="ARBA00022692"/>
    </source>
</evidence>
<dbReference type="Gene3D" id="2.130.10.10">
    <property type="entry name" value="YVTN repeat-like/Quinoprotein amine dehydrogenase"/>
    <property type="match status" value="1"/>
</dbReference>
<dbReference type="Pfam" id="PF07774">
    <property type="entry name" value="EMC1_C"/>
    <property type="match status" value="1"/>
</dbReference>
<gene>
    <name evidence="14" type="ORF">DFQ27_003023</name>
</gene>
<keyword evidence="7" id="KW-0256">Endoplasmic reticulum</keyword>
<dbReference type="InterPro" id="IPR011678">
    <property type="entry name" value="EMC1_C"/>
</dbReference>
<comment type="similarity">
    <text evidence="2">Belongs to the EMC1 family.</text>
</comment>
<keyword evidence="5" id="KW-0812">Transmembrane</keyword>
<proteinExistence type="inferred from homology"/>
<feature type="domain" description="ER membrane protein complex subunit 1 C-terminal" evidence="12">
    <location>
        <begin position="818"/>
        <end position="1029"/>
    </location>
</feature>
<keyword evidence="9" id="KW-0472">Membrane</keyword>
<evidence type="ECO:0000313" key="15">
    <source>
        <dbReference type="Proteomes" id="UP000807716"/>
    </source>
</evidence>
<dbReference type="InterPro" id="IPR058545">
    <property type="entry name" value="Beta-prop_EMC1_1st"/>
</dbReference>
<dbReference type="PANTHER" id="PTHR21573:SF0">
    <property type="entry name" value="ER MEMBRANE PROTEIN COMPLEX SUBUNIT 1"/>
    <property type="match status" value="1"/>
</dbReference>
<dbReference type="AlphaFoldDB" id="A0A9P6QKP7"/>
<dbReference type="InterPro" id="IPR026895">
    <property type="entry name" value="EMC1"/>
</dbReference>
<dbReference type="Pfam" id="PF25293">
    <property type="entry name" value="Beta-prop_EMC1_N"/>
    <property type="match status" value="1"/>
</dbReference>
<dbReference type="SUPFAM" id="SSF50998">
    <property type="entry name" value="Quinoprotein alcohol dehydrogenase-like"/>
    <property type="match status" value="1"/>
</dbReference>
<evidence type="ECO:0000256" key="9">
    <source>
        <dbReference type="ARBA" id="ARBA00023136"/>
    </source>
</evidence>
<evidence type="ECO:0000256" key="11">
    <source>
        <dbReference type="SAM" id="SignalP"/>
    </source>
</evidence>
<comment type="subcellular location">
    <subcellularLocation>
        <location evidence="1">Endoplasmic reticulum membrane</location>
        <topology evidence="1">Single-pass type I membrane protein</topology>
    </subcellularLocation>
</comment>
<keyword evidence="6 11" id="KW-0732">Signal</keyword>
<evidence type="ECO:0000313" key="14">
    <source>
        <dbReference type="EMBL" id="KAG0269560.1"/>
    </source>
</evidence>
<evidence type="ECO:0000256" key="7">
    <source>
        <dbReference type="ARBA" id="ARBA00022824"/>
    </source>
</evidence>
<evidence type="ECO:0000259" key="12">
    <source>
        <dbReference type="Pfam" id="PF07774"/>
    </source>
</evidence>
<evidence type="ECO:0000256" key="8">
    <source>
        <dbReference type="ARBA" id="ARBA00022989"/>
    </source>
</evidence>
<feature type="domain" description="EMC1 first beta-propeller" evidence="13">
    <location>
        <begin position="28"/>
        <end position="447"/>
    </location>
</feature>
<evidence type="ECO:0000259" key="13">
    <source>
        <dbReference type="Pfam" id="PF25293"/>
    </source>
</evidence>
<dbReference type="InterPro" id="IPR011047">
    <property type="entry name" value="Quinoprotein_ADH-like_sf"/>
</dbReference>
<dbReference type="PANTHER" id="PTHR21573">
    <property type="entry name" value="ER MEMBRANE PROTEIN COMPLEX SUBUNIT 1"/>
    <property type="match status" value="1"/>
</dbReference>
<reference evidence="14" key="1">
    <citation type="journal article" date="2020" name="Fungal Divers.">
        <title>Resolving the Mortierellaceae phylogeny through synthesis of multi-gene phylogenetics and phylogenomics.</title>
        <authorList>
            <person name="Vandepol N."/>
            <person name="Liber J."/>
            <person name="Desiro A."/>
            <person name="Na H."/>
            <person name="Kennedy M."/>
            <person name="Barry K."/>
            <person name="Grigoriev I.V."/>
            <person name="Miller A.N."/>
            <person name="O'Donnell K."/>
            <person name="Stajich J.E."/>
            <person name="Bonito G."/>
        </authorList>
    </citation>
    <scope>NUCLEOTIDE SEQUENCE</scope>
    <source>
        <strain evidence="14">BC1065</strain>
    </source>
</reference>
<feature type="chain" id="PRO_5040116513" description="ER membrane protein complex subunit 1" evidence="11">
    <location>
        <begin position="28"/>
        <end position="1030"/>
    </location>
</feature>
<evidence type="ECO:0000256" key="2">
    <source>
        <dbReference type="ARBA" id="ARBA00007904"/>
    </source>
</evidence>
<dbReference type="EMBL" id="JAAAJB010000022">
    <property type="protein sequence ID" value="KAG0269560.1"/>
    <property type="molecule type" value="Genomic_DNA"/>
</dbReference>
<dbReference type="InterPro" id="IPR018391">
    <property type="entry name" value="PQQ_b-propeller_rpt"/>
</dbReference>
<evidence type="ECO:0000256" key="10">
    <source>
        <dbReference type="ARBA" id="ARBA00023180"/>
    </source>
</evidence>
<accession>A0A9P6QKP7</accession>
<sequence length="1030" mass="115198">MMMRAHYSRALLLLTLLIAFVAPVVHALDEAQAGVIDWHHRWIGTPRLTATPKTVRGSPHVFVATEKNVVAAVRTKTGELIWRQMLREDEDIHVIRPVNGNLFVLSGSTKTNARMLDGKTGQIIWDFAPAGEPAYSASGFGQAATVTAEDGNLIVINQGIHIRKLSANVGTPIWHWSIEEGSPTSFFAVVEAKGFDKHDSVLYVIGLTRGVAAFSLEIAVLDSNTGERIKTFNPKSSILRYEDVQVLGGGSFEKTGYVAWLETENKQLGTLKLGSDRVNHQTLKSIIDESSGFDQIVGPLEFEYLGPLEGRTAFVLSAAVGEYHDAKSAILLEIDEKTSKALVTFDFLERTGFSVFSAAYKPSTQDLVILRAYRAEVESGLLELVDVTKHETTMQHEFELAHDQFGHITSASLELFNKGQDQYRVSFTTMDGSFHSYADTERWYREESLAYATGVELLDLPERKLWTQEADELAHDAKTAEGHLSLIDRYTQRLTMHLSQLKDLPQFLISYANPSSLFRKAPKAVPYSEVGIGASNRTLSPLYRDQFGVRKLMIVSTGKGKLVAMDTANKGQIVWSRQFNWGHDIKNVFTVRPANLRLPPLIAVVAETGDGSGGHMIRMYRLNALTGQDYESESHFFPSSSWIPAGYKNAIKLPFEESEERTQVIVIADDRMHLTTFPTSIEVQEHFKNFADNFYFLLDKKIGAKSLNGYKAIVSADLERMDIEPTWTLNFPEDEEIVTFGERPNYEVMASLGRVLGDRGVMYKYQNPNYVTVITVAAKVAVPFMTVYLVDIAKGSILYQATHDNIGLDQPILATQFENNVVYTFWSEGLSTYDARGYQVASLELYESGVRNDRIKGETFSSFSSQRPHVIAQSFPFPYEAVAIGVTTTKAGISSKDLLFGLGRDSVMALNHRWLDPRRPTSAPTAMDKEEMLVPYGAIQEDTRMMLSYHLEVAGVRKIVTAPTLLESTSVVVAYGHDLFVTRHAPSKTFDILNEDFSKSQLLLTIMVLLVMLVITKPMMDRKELKEKWF</sequence>
<evidence type="ECO:0000256" key="4">
    <source>
        <dbReference type="ARBA" id="ARBA00020824"/>
    </source>
</evidence>
<dbReference type="GO" id="GO:0034975">
    <property type="term" value="P:protein folding in endoplasmic reticulum"/>
    <property type="evidence" value="ECO:0007669"/>
    <property type="project" value="TreeGrafter"/>
</dbReference>
<keyword evidence="10" id="KW-0325">Glycoprotein</keyword>
<protein>
    <recommendedName>
        <fullName evidence="4">ER membrane protein complex subunit 1</fullName>
    </recommendedName>
</protein>
<keyword evidence="15" id="KW-1185">Reference proteome</keyword>
<evidence type="ECO:0000256" key="6">
    <source>
        <dbReference type="ARBA" id="ARBA00022729"/>
    </source>
</evidence>
<evidence type="ECO:0000256" key="1">
    <source>
        <dbReference type="ARBA" id="ARBA00004115"/>
    </source>
</evidence>
<dbReference type="Proteomes" id="UP000807716">
    <property type="component" value="Unassembled WGS sequence"/>
</dbReference>
<dbReference type="InterPro" id="IPR015943">
    <property type="entry name" value="WD40/YVTN_repeat-like_dom_sf"/>
</dbReference>
<evidence type="ECO:0000256" key="3">
    <source>
        <dbReference type="ARBA" id="ARBA00011276"/>
    </source>
</evidence>